<keyword evidence="2" id="KW-1185">Reference proteome</keyword>
<protein>
    <submittedName>
        <fullName evidence="1">Uncharacterized protein</fullName>
    </submittedName>
</protein>
<reference evidence="2" key="1">
    <citation type="journal article" date="2013" name="Nature">
        <title>Pan genome of the phytoplankton Emiliania underpins its global distribution.</title>
        <authorList>
            <person name="Read B.A."/>
            <person name="Kegel J."/>
            <person name="Klute M.J."/>
            <person name="Kuo A."/>
            <person name="Lefebvre S.C."/>
            <person name="Maumus F."/>
            <person name="Mayer C."/>
            <person name="Miller J."/>
            <person name="Monier A."/>
            <person name="Salamov A."/>
            <person name="Young J."/>
            <person name="Aguilar M."/>
            <person name="Claverie J.M."/>
            <person name="Frickenhaus S."/>
            <person name="Gonzalez K."/>
            <person name="Herman E.K."/>
            <person name="Lin Y.C."/>
            <person name="Napier J."/>
            <person name="Ogata H."/>
            <person name="Sarno A.F."/>
            <person name="Shmutz J."/>
            <person name="Schroeder D."/>
            <person name="de Vargas C."/>
            <person name="Verret F."/>
            <person name="von Dassow P."/>
            <person name="Valentin K."/>
            <person name="Van de Peer Y."/>
            <person name="Wheeler G."/>
            <person name="Dacks J.B."/>
            <person name="Delwiche C.F."/>
            <person name="Dyhrman S.T."/>
            <person name="Glockner G."/>
            <person name="John U."/>
            <person name="Richards T."/>
            <person name="Worden A.Z."/>
            <person name="Zhang X."/>
            <person name="Grigoriev I.V."/>
            <person name="Allen A.E."/>
            <person name="Bidle K."/>
            <person name="Borodovsky M."/>
            <person name="Bowler C."/>
            <person name="Brownlee C."/>
            <person name="Cock J.M."/>
            <person name="Elias M."/>
            <person name="Gladyshev V.N."/>
            <person name="Groth M."/>
            <person name="Guda C."/>
            <person name="Hadaegh A."/>
            <person name="Iglesias-Rodriguez M.D."/>
            <person name="Jenkins J."/>
            <person name="Jones B.M."/>
            <person name="Lawson T."/>
            <person name="Leese F."/>
            <person name="Lindquist E."/>
            <person name="Lobanov A."/>
            <person name="Lomsadze A."/>
            <person name="Malik S.B."/>
            <person name="Marsh M.E."/>
            <person name="Mackinder L."/>
            <person name="Mock T."/>
            <person name="Mueller-Roeber B."/>
            <person name="Pagarete A."/>
            <person name="Parker M."/>
            <person name="Probert I."/>
            <person name="Quesneville H."/>
            <person name="Raines C."/>
            <person name="Rensing S.A."/>
            <person name="Riano-Pachon D.M."/>
            <person name="Richier S."/>
            <person name="Rokitta S."/>
            <person name="Shiraiwa Y."/>
            <person name="Soanes D.M."/>
            <person name="van der Giezen M."/>
            <person name="Wahlund T.M."/>
            <person name="Williams B."/>
            <person name="Wilson W."/>
            <person name="Wolfe G."/>
            <person name="Wurch L.L."/>
        </authorList>
    </citation>
    <scope>NUCLEOTIDE SEQUENCE</scope>
</reference>
<evidence type="ECO:0000313" key="2">
    <source>
        <dbReference type="Proteomes" id="UP000013827"/>
    </source>
</evidence>
<dbReference type="EnsemblProtists" id="EOD20786">
    <property type="protein sequence ID" value="EOD20786"/>
    <property type="gene ID" value="EMIHUDRAFT_241791"/>
</dbReference>
<organism evidence="1 2">
    <name type="scientific">Emiliania huxleyi (strain CCMP1516)</name>
    <dbReference type="NCBI Taxonomy" id="280463"/>
    <lineage>
        <taxon>Eukaryota</taxon>
        <taxon>Haptista</taxon>
        <taxon>Haptophyta</taxon>
        <taxon>Prymnesiophyceae</taxon>
        <taxon>Isochrysidales</taxon>
        <taxon>Noelaerhabdaceae</taxon>
        <taxon>Emiliania</taxon>
    </lineage>
</organism>
<dbReference type="AlphaFoldDB" id="A0A0D3JBA1"/>
<dbReference type="RefSeq" id="XP_005773215.1">
    <property type="nucleotide sequence ID" value="XM_005773158.1"/>
</dbReference>
<dbReference type="HOGENOM" id="CLU_1258116_0_0_1"/>
<accession>A0A0D3JBA1</accession>
<dbReference type="Proteomes" id="UP000013827">
    <property type="component" value="Unassembled WGS sequence"/>
</dbReference>
<reference evidence="1" key="2">
    <citation type="submission" date="2024-10" db="UniProtKB">
        <authorList>
            <consortium name="EnsemblProtists"/>
        </authorList>
    </citation>
    <scope>IDENTIFICATION</scope>
</reference>
<dbReference type="PaxDb" id="2903-EOD20786"/>
<name>A0A0D3JBA1_EMIH1</name>
<dbReference type="KEGG" id="ehx:EMIHUDRAFT_241791"/>
<evidence type="ECO:0000313" key="1">
    <source>
        <dbReference type="EnsemblProtists" id="EOD20786"/>
    </source>
</evidence>
<proteinExistence type="predicted"/>
<sequence length="220" mass="24140">MDGGARSASVARKAYTDAAFTPGRTWPRLVDALSHGEPHDAPRTCPGRPHLCAHRGGALAVRLRGGGEERSPPQLRSLRAATAAVSPLQEWLPQQRERVYLVGFRRDLGIEMRWDGVRGGKPSSALRDVLETPRSEAAAACELSEAQWQQLRGQLASFKRWPGAPPCSLSDRAVDLCAKAPTLTSSYRHVSNYTSRYVCEELDGSLRDGGQRRPRFLARG</sequence>
<dbReference type="GeneID" id="17266343"/>